<comment type="caution">
    <text evidence="5">The sequence shown here is derived from an EMBL/GenBank/DDBJ whole genome shotgun (WGS) entry which is preliminary data.</text>
</comment>
<name>A0AA41Q2B8_9ACTN</name>
<evidence type="ECO:0000313" key="6">
    <source>
        <dbReference type="Proteomes" id="UP001165378"/>
    </source>
</evidence>
<organism evidence="5 6">
    <name type="scientific">Yinghuangia soli</name>
    <dbReference type="NCBI Taxonomy" id="2908204"/>
    <lineage>
        <taxon>Bacteria</taxon>
        <taxon>Bacillati</taxon>
        <taxon>Actinomycetota</taxon>
        <taxon>Actinomycetes</taxon>
        <taxon>Kitasatosporales</taxon>
        <taxon>Streptomycetaceae</taxon>
        <taxon>Yinghuangia</taxon>
    </lineage>
</organism>
<keyword evidence="1" id="KW-0677">Repeat</keyword>
<evidence type="ECO:0000256" key="1">
    <source>
        <dbReference type="ARBA" id="ARBA00022737"/>
    </source>
</evidence>
<dbReference type="SUPFAM" id="SSF48403">
    <property type="entry name" value="Ankyrin repeat"/>
    <property type="match status" value="1"/>
</dbReference>
<evidence type="ECO:0000313" key="5">
    <source>
        <dbReference type="EMBL" id="MCF2530260.1"/>
    </source>
</evidence>
<dbReference type="PROSITE" id="PS50297">
    <property type="entry name" value="ANK_REP_REGION"/>
    <property type="match status" value="2"/>
</dbReference>
<dbReference type="InterPro" id="IPR036770">
    <property type="entry name" value="Ankyrin_rpt-contain_sf"/>
</dbReference>
<dbReference type="InterPro" id="IPR002110">
    <property type="entry name" value="Ankyrin_rpt"/>
</dbReference>
<dbReference type="Pfam" id="PF12796">
    <property type="entry name" value="Ank_2"/>
    <property type="match status" value="2"/>
</dbReference>
<proteinExistence type="predicted"/>
<dbReference type="Gene3D" id="1.25.40.20">
    <property type="entry name" value="Ankyrin repeat-containing domain"/>
    <property type="match status" value="1"/>
</dbReference>
<accession>A0AA41Q2B8</accession>
<sequence>MPSTSPQAQPPKGTPSDDRDLLSAAGRGDTAAVQAALARGANVEARDSQKRTPLLLAALADQVDAARVLVAAGADPDAQDNRRDSAWLVTGVTGSVEMARVLLPAQPDLKLTNRYGGISIIPAGERGHAEYIRYVTANSAIDVDHVNDLGWTALLEAIVLGDGGARHQETVRVLLAAGADPRLPDKDGKTPLQLAERAGQRVVADLLRAAGA</sequence>
<reference evidence="5" key="1">
    <citation type="submission" date="2022-01" db="EMBL/GenBank/DDBJ databases">
        <title>Genome-Based Taxonomic Classification of the Phylum Actinobacteria.</title>
        <authorList>
            <person name="Gao Y."/>
        </authorList>
    </citation>
    <scope>NUCLEOTIDE SEQUENCE</scope>
    <source>
        <strain evidence="5">KLBMP 8922</strain>
    </source>
</reference>
<dbReference type="SMART" id="SM00248">
    <property type="entry name" value="ANK"/>
    <property type="match status" value="4"/>
</dbReference>
<evidence type="ECO:0000256" key="3">
    <source>
        <dbReference type="PROSITE-ProRule" id="PRU00023"/>
    </source>
</evidence>
<evidence type="ECO:0008006" key="7">
    <source>
        <dbReference type="Google" id="ProtNLM"/>
    </source>
</evidence>
<dbReference type="InterPro" id="IPR050776">
    <property type="entry name" value="Ank_Repeat/CDKN_Inhibitor"/>
</dbReference>
<dbReference type="EMBL" id="JAKFHA010000015">
    <property type="protein sequence ID" value="MCF2530260.1"/>
    <property type="molecule type" value="Genomic_DNA"/>
</dbReference>
<gene>
    <name evidence="5" type="ORF">LZ495_23970</name>
</gene>
<dbReference type="PROSITE" id="PS50088">
    <property type="entry name" value="ANK_REPEAT"/>
    <property type="match status" value="2"/>
</dbReference>
<feature type="repeat" description="ANK" evidence="3">
    <location>
        <begin position="49"/>
        <end position="81"/>
    </location>
</feature>
<dbReference type="PANTHER" id="PTHR24201:SF14">
    <property type="entry name" value="CYCLIN-DEPENDENT KINASE 4 INHIBITOR C-LIKE"/>
    <property type="match status" value="1"/>
</dbReference>
<dbReference type="Proteomes" id="UP001165378">
    <property type="component" value="Unassembled WGS sequence"/>
</dbReference>
<evidence type="ECO:0000256" key="2">
    <source>
        <dbReference type="ARBA" id="ARBA00023043"/>
    </source>
</evidence>
<keyword evidence="2 3" id="KW-0040">ANK repeat</keyword>
<dbReference type="RefSeq" id="WP_235055019.1">
    <property type="nucleotide sequence ID" value="NZ_JAKFHA010000015.1"/>
</dbReference>
<keyword evidence="6" id="KW-1185">Reference proteome</keyword>
<dbReference type="PANTHER" id="PTHR24201">
    <property type="entry name" value="ANK_REP_REGION DOMAIN-CONTAINING PROTEIN"/>
    <property type="match status" value="1"/>
</dbReference>
<protein>
    <recommendedName>
        <fullName evidence="7">Ankyrin repeat domain-containing protein</fullName>
    </recommendedName>
</protein>
<evidence type="ECO:0000256" key="4">
    <source>
        <dbReference type="SAM" id="MobiDB-lite"/>
    </source>
</evidence>
<feature type="repeat" description="ANK" evidence="3">
    <location>
        <begin position="187"/>
        <end position="212"/>
    </location>
</feature>
<feature type="region of interest" description="Disordered" evidence="4">
    <location>
        <begin position="1"/>
        <end position="28"/>
    </location>
</feature>
<dbReference type="AlphaFoldDB" id="A0AA41Q2B8"/>